<sequence>MKLIQPALSAVALALALGLQGCGGVDAEAEVAAARKALVGGEPSTAVIHLKNVLEHEPSRAEARLLLGQALLEGGDAQAALVELQKASELGEASERVLPLQARALLARREFRRVLELDAQASAQDPKAKLALQLAAAQAHAGLGQPEEARKLVTAVLQAEPSSVDAQLAQIRLLMADRDLAGALAGLDALLKADPKLAEAWRLKAEIAGAQNQAAQARRFFESAVEHGPKSLAAHSGLVGTLLRASEVEEAARRTATMRKAFGGVPEVLYFEAAIAVEKGEIERAFELSQQLLKMVPDDTRALLQIAQVEYRRGNLAPAEAHLSKLLARNGNFAIARGLLAQIYLKQEDPRAALEALEPLLAAEQTDARVHALAGEALARLGEVKRAEAQFKRAVELDPKDSRSRILLALREANTGSSEKGIGQLQALAEASDNPVAGVAIVATLVRKGDYAGALKAIDQAAPKLPGAGMADSMRAGVYLAQGQTAQARKAWEESLRKDPKYLPAALQLARLDRADGQPAQALARLQAVAKADPSNLQAQLGWLAARNDANEKADDLIAFARQIVRDNPKSGEAQLVLVRLVQQRKDTVAAIQAAQEALAQLPTDAGLLEMLGSLQMQGREHAAAHQTFKKLVLAKPNSAAALMRQAEAEVSLGDLKAALSTAQRAQKLQPDRVDTLRMMVGLEAQAGNEAGARRLLKEMQGKPGREALAFALEGDLEYSLRNWDAARAAYKRALERGGQQGDVAGKLHNSLLAAGKSADAESFARQWLADHPQDWAFRSQLGLIALAQGQAVVAQEHYQAVAKAQPGNAAARNNLAWLALQAGDLKQAQSHIESALALRPGEPEILDTQAQIQSRQGQHEAALQTQRRVVALDSRNPARRVALAKLLIAAKQTQAARDELQAVQKLGAEYGGQAEVRQLLSTL</sequence>
<reference evidence="4 5" key="1">
    <citation type="submission" date="2020-08" db="EMBL/GenBank/DDBJ databases">
        <title>Genomic Encyclopedia of Type Strains, Phase IV (KMG-IV): sequencing the most valuable type-strain genomes for metagenomic binning, comparative biology and taxonomic classification.</title>
        <authorList>
            <person name="Goeker M."/>
        </authorList>
    </citation>
    <scope>NUCLEOTIDE SEQUENCE [LARGE SCALE GENOMIC DNA]</scope>
    <source>
        <strain evidence="4 5">DSM 23958</strain>
    </source>
</reference>
<protein>
    <submittedName>
        <fullName evidence="4">Putative PEP-CTERM system TPR-repeat lipoprotein</fullName>
    </submittedName>
</protein>
<dbReference type="InterPro" id="IPR014266">
    <property type="entry name" value="PEP-CTERM_TPR_PrsT"/>
</dbReference>
<keyword evidence="1" id="KW-0677">Repeat</keyword>
<dbReference type="NCBIfam" id="TIGR02917">
    <property type="entry name" value="PEP_TPR_lipo"/>
    <property type="match status" value="1"/>
</dbReference>
<organism evidence="4 5">
    <name type="scientific">Inhella inkyongensis</name>
    <dbReference type="NCBI Taxonomy" id="392593"/>
    <lineage>
        <taxon>Bacteria</taxon>
        <taxon>Pseudomonadati</taxon>
        <taxon>Pseudomonadota</taxon>
        <taxon>Betaproteobacteria</taxon>
        <taxon>Burkholderiales</taxon>
        <taxon>Sphaerotilaceae</taxon>
        <taxon>Inhella</taxon>
    </lineage>
</organism>
<accession>A0A840SAV5</accession>
<name>A0A840SAV5_9BURK</name>
<dbReference type="PANTHER" id="PTHR45586">
    <property type="entry name" value="TPR REPEAT-CONTAINING PROTEIN PA4667"/>
    <property type="match status" value="1"/>
</dbReference>
<dbReference type="InterPro" id="IPR051012">
    <property type="entry name" value="CellSynth/LPSAsmb/PSIAsmb"/>
</dbReference>
<dbReference type="EMBL" id="JACHHO010000004">
    <property type="protein sequence ID" value="MBB5205509.1"/>
    <property type="molecule type" value="Genomic_DNA"/>
</dbReference>
<dbReference type="Pfam" id="PF13432">
    <property type="entry name" value="TPR_16"/>
    <property type="match status" value="4"/>
</dbReference>
<evidence type="ECO:0000313" key="4">
    <source>
        <dbReference type="EMBL" id="MBB5205509.1"/>
    </source>
</evidence>
<dbReference type="AlphaFoldDB" id="A0A840SAV5"/>
<dbReference type="InterPro" id="IPR019734">
    <property type="entry name" value="TPR_rpt"/>
</dbReference>
<comment type="caution">
    <text evidence="4">The sequence shown here is derived from an EMBL/GenBank/DDBJ whole genome shotgun (WGS) entry which is preliminary data.</text>
</comment>
<feature type="repeat" description="TPR" evidence="3">
    <location>
        <begin position="368"/>
        <end position="401"/>
    </location>
</feature>
<dbReference type="RefSeq" id="WP_175423604.1">
    <property type="nucleotide sequence ID" value="NZ_CP040709.1"/>
</dbReference>
<dbReference type="InterPro" id="IPR011990">
    <property type="entry name" value="TPR-like_helical_dom_sf"/>
</dbReference>
<dbReference type="PROSITE" id="PS51257">
    <property type="entry name" value="PROKAR_LIPOPROTEIN"/>
    <property type="match status" value="1"/>
</dbReference>
<evidence type="ECO:0000313" key="5">
    <source>
        <dbReference type="Proteomes" id="UP000554837"/>
    </source>
</evidence>
<dbReference type="Gene3D" id="1.25.40.10">
    <property type="entry name" value="Tetratricopeptide repeat domain"/>
    <property type="match status" value="5"/>
</dbReference>
<evidence type="ECO:0000256" key="3">
    <source>
        <dbReference type="PROSITE-ProRule" id="PRU00339"/>
    </source>
</evidence>
<keyword evidence="2 3" id="KW-0802">TPR repeat</keyword>
<keyword evidence="4" id="KW-0449">Lipoprotein</keyword>
<dbReference type="Proteomes" id="UP000554837">
    <property type="component" value="Unassembled WGS sequence"/>
</dbReference>
<dbReference type="Pfam" id="PF14559">
    <property type="entry name" value="TPR_19"/>
    <property type="match status" value="4"/>
</dbReference>
<dbReference type="SMART" id="SM00028">
    <property type="entry name" value="TPR"/>
    <property type="match status" value="16"/>
</dbReference>
<keyword evidence="5" id="KW-1185">Reference proteome</keyword>
<dbReference type="PANTHER" id="PTHR45586:SF1">
    <property type="entry name" value="LIPOPOLYSACCHARIDE ASSEMBLY PROTEIN B"/>
    <property type="match status" value="1"/>
</dbReference>
<proteinExistence type="predicted"/>
<dbReference type="SUPFAM" id="SSF48452">
    <property type="entry name" value="TPR-like"/>
    <property type="match status" value="4"/>
</dbReference>
<dbReference type="PROSITE" id="PS50005">
    <property type="entry name" value="TPR"/>
    <property type="match status" value="2"/>
</dbReference>
<gene>
    <name evidence="4" type="ORF">HNQ51_002828</name>
</gene>
<evidence type="ECO:0000256" key="1">
    <source>
        <dbReference type="ARBA" id="ARBA00022737"/>
    </source>
</evidence>
<feature type="repeat" description="TPR" evidence="3">
    <location>
        <begin position="640"/>
        <end position="673"/>
    </location>
</feature>
<evidence type="ECO:0000256" key="2">
    <source>
        <dbReference type="ARBA" id="ARBA00022803"/>
    </source>
</evidence>